<organism evidence="2">
    <name type="scientific">Arundo donax</name>
    <name type="common">Giant reed</name>
    <name type="synonym">Donax arundinaceus</name>
    <dbReference type="NCBI Taxonomy" id="35708"/>
    <lineage>
        <taxon>Eukaryota</taxon>
        <taxon>Viridiplantae</taxon>
        <taxon>Streptophyta</taxon>
        <taxon>Embryophyta</taxon>
        <taxon>Tracheophyta</taxon>
        <taxon>Spermatophyta</taxon>
        <taxon>Magnoliopsida</taxon>
        <taxon>Liliopsida</taxon>
        <taxon>Poales</taxon>
        <taxon>Poaceae</taxon>
        <taxon>PACMAD clade</taxon>
        <taxon>Arundinoideae</taxon>
        <taxon>Arundineae</taxon>
        <taxon>Arundo</taxon>
    </lineage>
</organism>
<reference evidence="2" key="2">
    <citation type="journal article" date="2015" name="Data Brief">
        <title>Shoot transcriptome of the giant reed, Arundo donax.</title>
        <authorList>
            <person name="Barrero R.A."/>
            <person name="Guerrero F.D."/>
            <person name="Moolhuijzen P."/>
            <person name="Goolsby J.A."/>
            <person name="Tidwell J."/>
            <person name="Bellgard S.E."/>
            <person name="Bellgard M.I."/>
        </authorList>
    </citation>
    <scope>NUCLEOTIDE SEQUENCE</scope>
    <source>
        <tissue evidence="2">Shoot tissue taken approximately 20 cm above the soil surface</tissue>
    </source>
</reference>
<feature type="transmembrane region" description="Helical" evidence="1">
    <location>
        <begin position="6"/>
        <end position="28"/>
    </location>
</feature>
<evidence type="ECO:0000313" key="2">
    <source>
        <dbReference type="EMBL" id="JAD21764.1"/>
    </source>
</evidence>
<sequence>MNAHSFHEAFLIMLANVMNLMYGVFHFFHFI</sequence>
<dbReference type="EMBL" id="GBRH01276131">
    <property type="protein sequence ID" value="JAD21764.1"/>
    <property type="molecule type" value="Transcribed_RNA"/>
</dbReference>
<keyword evidence="1" id="KW-0472">Membrane</keyword>
<keyword evidence="1" id="KW-1133">Transmembrane helix</keyword>
<keyword evidence="1" id="KW-0812">Transmembrane</keyword>
<reference evidence="2" key="1">
    <citation type="submission" date="2014-09" db="EMBL/GenBank/DDBJ databases">
        <authorList>
            <person name="Magalhaes I.L.F."/>
            <person name="Oliveira U."/>
            <person name="Santos F.R."/>
            <person name="Vidigal T.H.D.A."/>
            <person name="Brescovit A.D."/>
            <person name="Santos A.J."/>
        </authorList>
    </citation>
    <scope>NUCLEOTIDE SEQUENCE</scope>
    <source>
        <tissue evidence="2">Shoot tissue taken approximately 20 cm above the soil surface</tissue>
    </source>
</reference>
<protein>
    <submittedName>
        <fullName evidence="2">Uncharacterized protein</fullName>
    </submittedName>
</protein>
<proteinExistence type="predicted"/>
<name>A0A0A8Y6T8_ARUDO</name>
<dbReference type="AlphaFoldDB" id="A0A0A8Y6T8"/>
<evidence type="ECO:0000256" key="1">
    <source>
        <dbReference type="SAM" id="Phobius"/>
    </source>
</evidence>
<accession>A0A0A8Y6T8</accession>